<feature type="compositionally biased region" description="Low complexity" evidence="1">
    <location>
        <begin position="25"/>
        <end position="52"/>
    </location>
</feature>
<proteinExistence type="predicted"/>
<dbReference type="EMBL" id="CP012333">
    <property type="protein sequence ID" value="AKV01476.1"/>
    <property type="molecule type" value="Genomic_DNA"/>
</dbReference>
<reference evidence="2 3" key="1">
    <citation type="submission" date="2015-08" db="EMBL/GenBank/DDBJ databases">
        <authorList>
            <person name="Babu N.S."/>
            <person name="Beckwith C.J."/>
            <person name="Beseler K.G."/>
            <person name="Brison A."/>
            <person name="Carone J.V."/>
            <person name="Caskin T.P."/>
            <person name="Diamond M."/>
            <person name="Durham M.E."/>
            <person name="Foxe J.M."/>
            <person name="Go M."/>
            <person name="Henderson B.A."/>
            <person name="Jones I.B."/>
            <person name="McGettigan J.A."/>
            <person name="Micheletti S.J."/>
            <person name="Nasrallah M.E."/>
            <person name="Ortiz D."/>
            <person name="Piller C.R."/>
            <person name="Privatt S.R."/>
            <person name="Schneider S.L."/>
            <person name="Sharp S."/>
            <person name="Smith T.C."/>
            <person name="Stanton J.D."/>
            <person name="Ullery H.E."/>
            <person name="Wilson R.J."/>
            <person name="Serrano M.G."/>
            <person name="Buck G."/>
            <person name="Lee V."/>
            <person name="Wang Y."/>
            <person name="Carvalho R."/>
            <person name="Voegtly L."/>
            <person name="Shi R."/>
            <person name="Duckworth R."/>
            <person name="Johnson A."/>
            <person name="Loviza R."/>
            <person name="Walstead R."/>
            <person name="Shah Z."/>
            <person name="Kiflezghi M."/>
            <person name="Wade K."/>
            <person name="Ball S.L."/>
            <person name="Bradley K.W."/>
            <person name="Asai D.J."/>
            <person name="Bowman C.A."/>
            <person name="Russell D.A."/>
            <person name="Pope W.H."/>
            <person name="Jacobs-Sera D."/>
            <person name="Hendrix R.W."/>
            <person name="Hatfull G.F."/>
        </authorList>
    </citation>
    <scope>NUCLEOTIDE SEQUENCE [LARGE SCALE GENOMIC DNA]</scope>
    <source>
        <strain evidence="2 3">DSM 27648</strain>
    </source>
</reference>
<dbReference type="AlphaFoldDB" id="A0A0K1Q6L2"/>
<name>A0A0K1Q6L2_9BACT</name>
<keyword evidence="3" id="KW-1185">Reference proteome</keyword>
<evidence type="ECO:0000313" key="2">
    <source>
        <dbReference type="EMBL" id="AKV01476.1"/>
    </source>
</evidence>
<gene>
    <name evidence="2" type="ORF">AKJ09_08139</name>
</gene>
<accession>A0A0K1Q6L2</accession>
<feature type="region of interest" description="Disordered" evidence="1">
    <location>
        <begin position="1"/>
        <end position="69"/>
    </location>
</feature>
<dbReference type="Proteomes" id="UP000064967">
    <property type="component" value="Chromosome"/>
</dbReference>
<evidence type="ECO:0000256" key="1">
    <source>
        <dbReference type="SAM" id="MobiDB-lite"/>
    </source>
</evidence>
<protein>
    <submittedName>
        <fullName evidence="2">Uncharacterized protein</fullName>
    </submittedName>
</protein>
<feature type="compositionally biased region" description="Low complexity" evidence="1">
    <location>
        <begin position="1"/>
        <end position="18"/>
    </location>
</feature>
<evidence type="ECO:0000313" key="3">
    <source>
        <dbReference type="Proteomes" id="UP000064967"/>
    </source>
</evidence>
<sequence length="322" mass="33490">MAAACAPAKEPKQAAAPDPTEEGASNESSSSSSGGGSSSSSSSSNGGSDGIIVPPPGGASGGGAAPAKAGAKGEAASVSSLVAMQDGLKWGMSHADVIKVYTQTGGVIWKDYDEKLAKARVGPEMTALEAERETQKAAFGRSFIEFKDTPTGYDATGIKSEYTYKNREALMWVQRQGKKRYFFFINDRLWKMYDEVPLGDSGQLGKTFVEAVNLMNGKLGAAGRIQGADAAKGINTTTVDWKDSGSHLRLVDRSGERIVGVVVEDNGTLNSLASLRTNKSEDPTAIDPTIAAVTKGGLSDPNAAQPAGSAKPETKKAPPKKK</sequence>
<organism evidence="2 3">
    <name type="scientific">Labilithrix luteola</name>
    <dbReference type="NCBI Taxonomy" id="1391654"/>
    <lineage>
        <taxon>Bacteria</taxon>
        <taxon>Pseudomonadati</taxon>
        <taxon>Myxococcota</taxon>
        <taxon>Polyangia</taxon>
        <taxon>Polyangiales</taxon>
        <taxon>Labilitrichaceae</taxon>
        <taxon>Labilithrix</taxon>
    </lineage>
</organism>
<dbReference type="KEGG" id="llu:AKJ09_08139"/>
<dbReference type="STRING" id="1391654.AKJ09_08139"/>
<feature type="region of interest" description="Disordered" evidence="1">
    <location>
        <begin position="293"/>
        <end position="322"/>
    </location>
</feature>